<keyword evidence="8" id="KW-1185">Reference proteome</keyword>
<evidence type="ECO:0000256" key="3">
    <source>
        <dbReference type="ARBA" id="ARBA00022989"/>
    </source>
</evidence>
<dbReference type="InterPro" id="IPR000832">
    <property type="entry name" value="GPCR_2_secretin-like"/>
</dbReference>
<feature type="transmembrane region" description="Helical" evidence="5">
    <location>
        <begin position="349"/>
        <end position="370"/>
    </location>
</feature>
<evidence type="ECO:0000259" key="6">
    <source>
        <dbReference type="PROSITE" id="PS50261"/>
    </source>
</evidence>
<dbReference type="InterPro" id="IPR017981">
    <property type="entry name" value="GPCR_2-like_7TM"/>
</dbReference>
<feature type="non-terminal residue" evidence="7">
    <location>
        <position position="1"/>
    </location>
</feature>
<dbReference type="Proteomes" id="UP001233999">
    <property type="component" value="Unassembled WGS sequence"/>
</dbReference>
<dbReference type="GO" id="GO:0007166">
    <property type="term" value="P:cell surface receptor signaling pathway"/>
    <property type="evidence" value="ECO:0007669"/>
    <property type="project" value="InterPro"/>
</dbReference>
<evidence type="ECO:0000256" key="2">
    <source>
        <dbReference type="ARBA" id="ARBA00022692"/>
    </source>
</evidence>
<keyword evidence="2 5" id="KW-0812">Transmembrane</keyword>
<dbReference type="SUPFAM" id="SSF81321">
    <property type="entry name" value="Family A G protein-coupled receptor-like"/>
    <property type="match status" value="1"/>
</dbReference>
<dbReference type="PROSITE" id="PS50261">
    <property type="entry name" value="G_PROTEIN_RECEP_F2_4"/>
    <property type="match status" value="1"/>
</dbReference>
<comment type="subcellular location">
    <subcellularLocation>
        <location evidence="1">Membrane</location>
        <topology evidence="1">Multi-pass membrane protein</topology>
    </subcellularLocation>
</comment>
<feature type="transmembrane region" description="Helical" evidence="5">
    <location>
        <begin position="323"/>
        <end position="343"/>
    </location>
</feature>
<dbReference type="GO" id="GO:0004930">
    <property type="term" value="F:G protein-coupled receptor activity"/>
    <property type="evidence" value="ECO:0007669"/>
    <property type="project" value="InterPro"/>
</dbReference>
<organism evidence="7 8">
    <name type="scientific">Diploptera punctata</name>
    <name type="common">Pacific beetle cockroach</name>
    <dbReference type="NCBI Taxonomy" id="6984"/>
    <lineage>
        <taxon>Eukaryota</taxon>
        <taxon>Metazoa</taxon>
        <taxon>Ecdysozoa</taxon>
        <taxon>Arthropoda</taxon>
        <taxon>Hexapoda</taxon>
        <taxon>Insecta</taxon>
        <taxon>Pterygota</taxon>
        <taxon>Neoptera</taxon>
        <taxon>Polyneoptera</taxon>
        <taxon>Dictyoptera</taxon>
        <taxon>Blattodea</taxon>
        <taxon>Blaberoidea</taxon>
        <taxon>Blaberidae</taxon>
        <taxon>Diplopterinae</taxon>
        <taxon>Diploptera</taxon>
    </lineage>
</organism>
<feature type="transmembrane region" description="Helical" evidence="5">
    <location>
        <begin position="277"/>
        <end position="302"/>
    </location>
</feature>
<dbReference type="GO" id="GO:0016020">
    <property type="term" value="C:membrane"/>
    <property type="evidence" value="ECO:0007669"/>
    <property type="project" value="UniProtKB-SubCell"/>
</dbReference>
<dbReference type="AlphaFoldDB" id="A0AAD8EBM2"/>
<proteinExistence type="predicted"/>
<protein>
    <recommendedName>
        <fullName evidence="6">G-protein coupled receptors family 2 profile 2 domain-containing protein</fullName>
    </recommendedName>
</protein>
<feature type="domain" description="G-protein coupled receptors family 2 profile 2" evidence="6">
    <location>
        <begin position="120"/>
        <end position="372"/>
    </location>
</feature>
<accession>A0AAD8EBM2</accession>
<evidence type="ECO:0000313" key="8">
    <source>
        <dbReference type="Proteomes" id="UP001233999"/>
    </source>
</evidence>
<dbReference type="PANTHER" id="PTHR45902">
    <property type="entry name" value="LATROPHILIN RECEPTOR-LIKE PROTEIN A"/>
    <property type="match status" value="1"/>
</dbReference>
<feature type="transmembrane region" description="Helical" evidence="5">
    <location>
        <begin position="156"/>
        <end position="176"/>
    </location>
</feature>
<reference evidence="7" key="1">
    <citation type="journal article" date="2023" name="IScience">
        <title>Live-bearing cockroach genome reveals convergent evolutionary mechanisms linked to viviparity in insects and beyond.</title>
        <authorList>
            <person name="Fouks B."/>
            <person name="Harrison M.C."/>
            <person name="Mikhailova A.A."/>
            <person name="Marchal E."/>
            <person name="English S."/>
            <person name="Carruthers M."/>
            <person name="Jennings E.C."/>
            <person name="Chiamaka E.L."/>
            <person name="Frigard R.A."/>
            <person name="Pippel M."/>
            <person name="Attardo G.M."/>
            <person name="Benoit J.B."/>
            <person name="Bornberg-Bauer E."/>
            <person name="Tobe S.S."/>
        </authorList>
    </citation>
    <scope>NUCLEOTIDE SEQUENCE</scope>
    <source>
        <strain evidence="7">Stay&amp;Tobe</strain>
    </source>
</reference>
<keyword evidence="4 5" id="KW-0472">Membrane</keyword>
<dbReference type="InterPro" id="IPR053231">
    <property type="entry name" value="GPCR_LN-TM7"/>
</dbReference>
<reference evidence="7" key="2">
    <citation type="submission" date="2023-05" db="EMBL/GenBank/DDBJ databases">
        <authorList>
            <person name="Fouks B."/>
        </authorList>
    </citation>
    <scope>NUCLEOTIDE SEQUENCE</scope>
    <source>
        <strain evidence="7">Stay&amp;Tobe</strain>
        <tissue evidence="7">Testes</tissue>
    </source>
</reference>
<dbReference type="CDD" id="cd15039">
    <property type="entry name" value="7tmB3_Methuselah-like"/>
    <property type="match status" value="1"/>
</dbReference>
<evidence type="ECO:0000256" key="4">
    <source>
        <dbReference type="ARBA" id="ARBA00023136"/>
    </source>
</evidence>
<evidence type="ECO:0000313" key="7">
    <source>
        <dbReference type="EMBL" id="KAJ9583812.1"/>
    </source>
</evidence>
<sequence length="396" mass="44872">MLFDGGVSNSGTGVGRTRICPNEDEAYDPLAKKCRNILRSMIGDKLDDNQNCHRENTCNLYNCTKFVLEKEEYVINDDFSATDLATGRMYKSGEYEINTDDQMEMCAEYELTRNKFNTAMRIVTFVGIGVSILGLTLHLLAFLVNPALRNLSGKNLASLCVALLLAYISFIIGLLVEVGGMTCKVSAVLTYYSLMASFSWILMMAYDVWKTLRISTVRLRVVSRETRWCVFILYSGISWILIPGVLVAIALIKQNDMTDLTYWPGFGVHNCWFGNRLALLAFFLFPVGVVMILNTILYLAGTYMICNTNITPTNKTSHRNYKLFARLAVLMGLTWITGFFANYLNVDAIWFIFIFFNAFQGLFIFIAFTLTSRVRKGIRSQVSVSKSRRSKRKTGY</sequence>
<evidence type="ECO:0000256" key="1">
    <source>
        <dbReference type="ARBA" id="ARBA00004141"/>
    </source>
</evidence>
<feature type="transmembrane region" description="Helical" evidence="5">
    <location>
        <begin position="122"/>
        <end position="144"/>
    </location>
</feature>
<gene>
    <name evidence="7" type="ORF">L9F63_021844</name>
</gene>
<dbReference type="Pfam" id="PF00002">
    <property type="entry name" value="7tm_2"/>
    <property type="match status" value="1"/>
</dbReference>
<dbReference type="Gene3D" id="1.20.1070.10">
    <property type="entry name" value="Rhodopsin 7-helix transmembrane proteins"/>
    <property type="match status" value="1"/>
</dbReference>
<dbReference type="PANTHER" id="PTHR45902:SF5">
    <property type="entry name" value="G-PROTEIN COUPLED RECEPTORS FAMILY 2 PROFILE 2 DOMAIN-CONTAINING PROTEIN"/>
    <property type="match status" value="1"/>
</dbReference>
<name>A0AAD8EBM2_DIPPU</name>
<comment type="caution">
    <text evidence="7">The sequence shown here is derived from an EMBL/GenBank/DDBJ whole genome shotgun (WGS) entry which is preliminary data.</text>
</comment>
<dbReference type="EMBL" id="JASPKZ010007524">
    <property type="protein sequence ID" value="KAJ9583812.1"/>
    <property type="molecule type" value="Genomic_DNA"/>
</dbReference>
<evidence type="ECO:0000256" key="5">
    <source>
        <dbReference type="SAM" id="Phobius"/>
    </source>
</evidence>
<keyword evidence="3 5" id="KW-1133">Transmembrane helix</keyword>
<feature type="transmembrane region" description="Helical" evidence="5">
    <location>
        <begin position="230"/>
        <end position="252"/>
    </location>
</feature>
<feature type="transmembrane region" description="Helical" evidence="5">
    <location>
        <begin position="188"/>
        <end position="209"/>
    </location>
</feature>